<dbReference type="OrthoDB" id="2266637at2759"/>
<evidence type="ECO:0000313" key="3">
    <source>
        <dbReference type="Proteomes" id="UP000077266"/>
    </source>
</evidence>
<dbReference type="GO" id="GO:0003676">
    <property type="term" value="F:nucleic acid binding"/>
    <property type="evidence" value="ECO:0007669"/>
    <property type="project" value="InterPro"/>
</dbReference>
<dbReference type="PANTHER" id="PTHR46564:SF1">
    <property type="entry name" value="TRANSPOSASE"/>
    <property type="match status" value="1"/>
</dbReference>
<organism evidence="2 3">
    <name type="scientific">Exidia glandulosa HHB12029</name>
    <dbReference type="NCBI Taxonomy" id="1314781"/>
    <lineage>
        <taxon>Eukaryota</taxon>
        <taxon>Fungi</taxon>
        <taxon>Dikarya</taxon>
        <taxon>Basidiomycota</taxon>
        <taxon>Agaricomycotina</taxon>
        <taxon>Agaricomycetes</taxon>
        <taxon>Auriculariales</taxon>
        <taxon>Exidiaceae</taxon>
        <taxon>Exidia</taxon>
    </lineage>
</organism>
<name>A0A165ZSZ2_EXIGL</name>
<gene>
    <name evidence="2" type="ORF">EXIGLDRAFT_585406</name>
</gene>
<dbReference type="PANTHER" id="PTHR46564">
    <property type="entry name" value="TRANSPOSASE"/>
    <property type="match status" value="1"/>
</dbReference>
<feature type="non-terminal residue" evidence="2">
    <location>
        <position position="103"/>
    </location>
</feature>
<dbReference type="InterPro" id="IPR038717">
    <property type="entry name" value="Tc1-like_DDE_dom"/>
</dbReference>
<reference evidence="2 3" key="1">
    <citation type="journal article" date="2016" name="Mol. Biol. Evol.">
        <title>Comparative Genomics of Early-Diverging Mushroom-Forming Fungi Provides Insights into the Origins of Lignocellulose Decay Capabilities.</title>
        <authorList>
            <person name="Nagy L.G."/>
            <person name="Riley R."/>
            <person name="Tritt A."/>
            <person name="Adam C."/>
            <person name="Daum C."/>
            <person name="Floudas D."/>
            <person name="Sun H."/>
            <person name="Yadav J.S."/>
            <person name="Pangilinan J."/>
            <person name="Larsson K.H."/>
            <person name="Matsuura K."/>
            <person name="Barry K."/>
            <person name="Labutti K."/>
            <person name="Kuo R."/>
            <person name="Ohm R.A."/>
            <person name="Bhattacharya S.S."/>
            <person name="Shirouzu T."/>
            <person name="Yoshinaga Y."/>
            <person name="Martin F.M."/>
            <person name="Grigoriev I.V."/>
            <person name="Hibbett D.S."/>
        </authorList>
    </citation>
    <scope>NUCLEOTIDE SEQUENCE [LARGE SCALE GENOMIC DNA]</scope>
    <source>
        <strain evidence="2 3">HHB12029</strain>
    </source>
</reference>
<evidence type="ECO:0000313" key="2">
    <source>
        <dbReference type="EMBL" id="KZV85619.1"/>
    </source>
</evidence>
<evidence type="ECO:0000259" key="1">
    <source>
        <dbReference type="Pfam" id="PF13358"/>
    </source>
</evidence>
<dbReference type="Pfam" id="PF13358">
    <property type="entry name" value="DDE_3"/>
    <property type="match status" value="1"/>
</dbReference>
<accession>A0A165ZSZ2</accession>
<dbReference type="EMBL" id="KV426182">
    <property type="protein sequence ID" value="KZV85619.1"/>
    <property type="molecule type" value="Genomic_DNA"/>
</dbReference>
<keyword evidence="3" id="KW-1185">Reference proteome</keyword>
<dbReference type="Proteomes" id="UP000077266">
    <property type="component" value="Unassembled WGS sequence"/>
</dbReference>
<dbReference type="InParanoid" id="A0A165ZSZ2"/>
<dbReference type="InterPro" id="IPR036397">
    <property type="entry name" value="RNaseH_sf"/>
</dbReference>
<dbReference type="Gene3D" id="3.30.420.10">
    <property type="entry name" value="Ribonuclease H-like superfamily/Ribonuclease H"/>
    <property type="match status" value="1"/>
</dbReference>
<dbReference type="STRING" id="1314781.A0A165ZSZ2"/>
<feature type="non-terminal residue" evidence="2">
    <location>
        <position position="1"/>
    </location>
</feature>
<dbReference type="AlphaFoldDB" id="A0A165ZSZ2"/>
<sequence length="103" mass="12045">WSNTLQAPKLNPFPNDRSVVILDNCAIHHDEEVRQIIEARLLYLPPYSPDFNPIEQSFKWMKSFLRRHERRAVDPAAREALLVEAMSSISEDLADSWFRNCGY</sequence>
<proteinExistence type="predicted"/>
<protein>
    <recommendedName>
        <fullName evidence="1">Tc1-like transposase DDE domain-containing protein</fullName>
    </recommendedName>
</protein>
<feature type="domain" description="Tc1-like transposase DDE" evidence="1">
    <location>
        <begin position="12"/>
        <end position="69"/>
    </location>
</feature>